<dbReference type="Pfam" id="PF02806">
    <property type="entry name" value="Alpha-amylase_C"/>
    <property type="match status" value="1"/>
</dbReference>
<keyword evidence="13 16" id="KW-0119">Carbohydrate metabolism</keyword>
<evidence type="ECO:0000256" key="1">
    <source>
        <dbReference type="ARBA" id="ARBA00000548"/>
    </source>
</evidence>
<dbReference type="EC" id="3.2.1.1" evidence="6 16"/>
<sequence>MRNIFAIFITTFVELSFSQHNPHFFPNRTGIVHLFEWKFKDIARECETYLSPNGFGGVQVSPINENAIVFKRPWFERYQPISYRIITRSGDENDFRNMVTKCNTVGVRVYVDIVVNHMAAGNGQVNGTGGGTAFIPDKSYPNVPYNETHFHETCAINDYNNAVEVRNCELVGLPDLDQSLEYVRARIVNFMNKLIDFGVAGFRMDAAKHMWPNDLSVIYNRLNNLSNYFATGSRPFIYQEVIDLGGEAVKKTEYISLGAVTEFKFSLEISRAFRGHNELKWLKSWGVKWGLLPSKYSLVFVDNHDNQRNGAGGSEILTYKFPKMYVMAVAFMLAHPYGTPRIMSSFFFDFIDQGPPANVSTEEIISPKILSNGTCTNGWVCEHRWTEIVGMIGFRNRVRGEAIANWWDNDNNAIAFCRGNKGFVVFNNEPDDLQLTFNTCLSRGNYCDVISGRKSGNICTGQQISVNEKGKSVIRIKAQSVVAVHSGAKI</sequence>
<keyword evidence="14 16" id="KW-0326">Glycosidase</keyword>
<dbReference type="SUPFAM" id="SSF51011">
    <property type="entry name" value="Glycosyl hydrolase domain"/>
    <property type="match status" value="1"/>
</dbReference>
<keyword evidence="20" id="KW-1185">Reference proteome</keyword>
<evidence type="ECO:0000256" key="4">
    <source>
        <dbReference type="ARBA" id="ARBA00008061"/>
    </source>
</evidence>
<evidence type="ECO:0000259" key="18">
    <source>
        <dbReference type="SMART" id="SM00642"/>
    </source>
</evidence>
<gene>
    <name evidence="19" type="primary">Amy35</name>
    <name evidence="19" type="ORF">Bhyg_01202</name>
</gene>
<comment type="catalytic activity">
    <reaction evidence="1 16">
        <text>Endohydrolysis of (1-&gt;4)-alpha-D-glucosidic linkages in polysaccharides containing three or more (1-&gt;4)-alpha-linked D-glucose units.</text>
        <dbReference type="EC" id="3.2.1.1"/>
    </reaction>
</comment>
<dbReference type="Proteomes" id="UP001151699">
    <property type="component" value="Chromosome A"/>
</dbReference>
<evidence type="ECO:0000256" key="7">
    <source>
        <dbReference type="ARBA" id="ARBA00022723"/>
    </source>
</evidence>
<comment type="caution">
    <text evidence="19">The sequence shown here is derived from an EMBL/GenBank/DDBJ whole genome shotgun (WGS) entry which is preliminary data.</text>
</comment>
<dbReference type="InterPro" id="IPR006046">
    <property type="entry name" value="Alpha_amylase"/>
</dbReference>
<evidence type="ECO:0000256" key="5">
    <source>
        <dbReference type="ARBA" id="ARBA00011245"/>
    </source>
</evidence>
<dbReference type="InterPro" id="IPR006048">
    <property type="entry name" value="A-amylase/branching_C"/>
</dbReference>
<comment type="cofactor">
    <cofactor evidence="3">
        <name>chloride</name>
        <dbReference type="ChEBI" id="CHEBI:17996"/>
    </cofactor>
</comment>
<feature type="domain" description="Glycosyl hydrolase family 13 catalytic" evidence="18">
    <location>
        <begin position="29"/>
        <end position="395"/>
    </location>
</feature>
<dbReference type="InterPro" id="IPR031319">
    <property type="entry name" value="A-amylase_C"/>
</dbReference>
<evidence type="ECO:0000256" key="8">
    <source>
        <dbReference type="ARBA" id="ARBA00022729"/>
    </source>
</evidence>
<dbReference type="AlphaFoldDB" id="A0A9Q0N939"/>
<dbReference type="InterPro" id="IPR017853">
    <property type="entry name" value="GH"/>
</dbReference>
<dbReference type="InterPro" id="IPR013780">
    <property type="entry name" value="Glyco_hydro_b"/>
</dbReference>
<dbReference type="GO" id="GO:0046872">
    <property type="term" value="F:metal ion binding"/>
    <property type="evidence" value="ECO:0007669"/>
    <property type="project" value="UniProtKB-KW"/>
</dbReference>
<evidence type="ECO:0000256" key="3">
    <source>
        <dbReference type="ARBA" id="ARBA00001923"/>
    </source>
</evidence>
<dbReference type="InterPro" id="IPR006047">
    <property type="entry name" value="GH13_cat_dom"/>
</dbReference>
<evidence type="ECO:0000256" key="14">
    <source>
        <dbReference type="ARBA" id="ARBA00023295"/>
    </source>
</evidence>
<keyword evidence="7" id="KW-0479">Metal-binding</keyword>
<feature type="domain" description="Alpha-amylase C-terminal" evidence="17">
    <location>
        <begin position="404"/>
        <end position="489"/>
    </location>
</feature>
<dbReference type="Gene3D" id="2.60.40.1180">
    <property type="entry name" value="Golgi alpha-mannosidase II"/>
    <property type="match status" value="1"/>
</dbReference>
<proteinExistence type="inferred from homology"/>
<evidence type="ECO:0000313" key="19">
    <source>
        <dbReference type="EMBL" id="KAJ6645993.1"/>
    </source>
</evidence>
<dbReference type="Pfam" id="PF00128">
    <property type="entry name" value="Alpha-amylase"/>
    <property type="match status" value="1"/>
</dbReference>
<dbReference type="CDD" id="cd11317">
    <property type="entry name" value="AmyAc_bac_euk_AmyA"/>
    <property type="match status" value="1"/>
</dbReference>
<evidence type="ECO:0000256" key="11">
    <source>
        <dbReference type="ARBA" id="ARBA00023157"/>
    </source>
</evidence>
<dbReference type="Gene3D" id="3.20.20.80">
    <property type="entry name" value="Glycosidases"/>
    <property type="match status" value="1"/>
</dbReference>
<reference evidence="19" key="1">
    <citation type="submission" date="2022-07" db="EMBL/GenBank/DDBJ databases">
        <authorList>
            <person name="Trinca V."/>
            <person name="Uliana J.V.C."/>
            <person name="Torres T.T."/>
            <person name="Ward R.J."/>
            <person name="Monesi N."/>
        </authorList>
    </citation>
    <scope>NUCLEOTIDE SEQUENCE</scope>
    <source>
        <strain evidence="19">HSMRA1968</strain>
        <tissue evidence="19">Whole embryos</tissue>
    </source>
</reference>
<dbReference type="PRINTS" id="PR00110">
    <property type="entry name" value="ALPHAAMYLASE"/>
</dbReference>
<accession>A0A9Q0N939</accession>
<keyword evidence="11" id="KW-1015">Disulfide bond</keyword>
<comment type="cofactor">
    <cofactor evidence="2">
        <name>Ca(2+)</name>
        <dbReference type="ChEBI" id="CHEBI:29108"/>
    </cofactor>
</comment>
<evidence type="ECO:0000313" key="20">
    <source>
        <dbReference type="Proteomes" id="UP001151699"/>
    </source>
</evidence>
<name>A0A9Q0N939_9DIPT</name>
<evidence type="ECO:0000256" key="15">
    <source>
        <dbReference type="RuleBase" id="RU003615"/>
    </source>
</evidence>
<evidence type="ECO:0000256" key="9">
    <source>
        <dbReference type="ARBA" id="ARBA00022801"/>
    </source>
</evidence>
<comment type="subunit">
    <text evidence="5">Monomer.</text>
</comment>
<dbReference type="SUPFAM" id="SSF51445">
    <property type="entry name" value="(Trans)glycosidases"/>
    <property type="match status" value="1"/>
</dbReference>
<organism evidence="19 20">
    <name type="scientific">Pseudolycoriella hygida</name>
    <dbReference type="NCBI Taxonomy" id="35572"/>
    <lineage>
        <taxon>Eukaryota</taxon>
        <taxon>Metazoa</taxon>
        <taxon>Ecdysozoa</taxon>
        <taxon>Arthropoda</taxon>
        <taxon>Hexapoda</taxon>
        <taxon>Insecta</taxon>
        <taxon>Pterygota</taxon>
        <taxon>Neoptera</taxon>
        <taxon>Endopterygota</taxon>
        <taxon>Diptera</taxon>
        <taxon>Nematocera</taxon>
        <taxon>Sciaroidea</taxon>
        <taxon>Sciaridae</taxon>
        <taxon>Pseudolycoriella</taxon>
    </lineage>
</organism>
<dbReference type="SMART" id="SM00642">
    <property type="entry name" value="Aamy"/>
    <property type="match status" value="1"/>
</dbReference>
<comment type="similarity">
    <text evidence="4 15">Belongs to the glycosyl hydrolase 13 family.</text>
</comment>
<evidence type="ECO:0000256" key="12">
    <source>
        <dbReference type="ARBA" id="ARBA00023214"/>
    </source>
</evidence>
<evidence type="ECO:0000256" key="6">
    <source>
        <dbReference type="ARBA" id="ARBA00012595"/>
    </source>
</evidence>
<evidence type="ECO:0000259" key="17">
    <source>
        <dbReference type="SMART" id="SM00632"/>
    </source>
</evidence>
<dbReference type="OrthoDB" id="550577at2759"/>
<dbReference type="GO" id="GO:0004556">
    <property type="term" value="F:alpha-amylase activity"/>
    <property type="evidence" value="ECO:0007669"/>
    <property type="project" value="UniProtKB-UniRule"/>
</dbReference>
<dbReference type="SMART" id="SM00632">
    <property type="entry name" value="Aamy_C"/>
    <property type="match status" value="1"/>
</dbReference>
<evidence type="ECO:0000256" key="10">
    <source>
        <dbReference type="ARBA" id="ARBA00022837"/>
    </source>
</evidence>
<dbReference type="GO" id="GO:0005975">
    <property type="term" value="P:carbohydrate metabolic process"/>
    <property type="evidence" value="ECO:0007669"/>
    <property type="project" value="InterPro"/>
</dbReference>
<evidence type="ECO:0000256" key="13">
    <source>
        <dbReference type="ARBA" id="ARBA00023277"/>
    </source>
</evidence>
<keyword evidence="8" id="KW-0732">Signal</keyword>
<keyword evidence="12" id="KW-0868">Chloride</keyword>
<evidence type="ECO:0000256" key="2">
    <source>
        <dbReference type="ARBA" id="ARBA00001913"/>
    </source>
</evidence>
<keyword evidence="9 16" id="KW-0378">Hydrolase</keyword>
<dbReference type="PANTHER" id="PTHR43447">
    <property type="entry name" value="ALPHA-AMYLASE"/>
    <property type="match status" value="1"/>
</dbReference>
<evidence type="ECO:0000256" key="16">
    <source>
        <dbReference type="RuleBase" id="RU361134"/>
    </source>
</evidence>
<dbReference type="EMBL" id="WJQU01000001">
    <property type="protein sequence ID" value="KAJ6645993.1"/>
    <property type="molecule type" value="Genomic_DNA"/>
</dbReference>
<protein>
    <recommendedName>
        <fullName evidence="6 16">Alpha-amylase</fullName>
        <ecNumber evidence="6 16">3.2.1.1</ecNumber>
    </recommendedName>
</protein>
<keyword evidence="10" id="KW-0106">Calcium</keyword>